<evidence type="ECO:0000256" key="7">
    <source>
        <dbReference type="SAM" id="Phobius"/>
    </source>
</evidence>
<feature type="transmembrane region" description="Helical" evidence="7">
    <location>
        <begin position="235"/>
        <end position="261"/>
    </location>
</feature>
<sequence>MTRFVLRRLLLLGVTLLVASVLIFLMTSVMPGNVGRIVLGPFASDASVAELNRQLGLDQPAVLRYLQWLGGVLTGDWGRSLTLDTDVLPLALARLGRSLLLAGYALVLLVPVAIAAGVAAGRRPGGWFDRVASVVGLTFGAMPEFVTGVFLIVGLGVGLGWLPVQALPDEGAGLLTWLRHLLMPALALVLLLFAYLFRMVRTGMLSELAADYTRTAVLKGLPRRRVIRHHVLRNALLPTITVIGAQLGWLVGGLVVVETLFRYPGIGSLMEYAASNKDVPLLAGCALLITGVFGLANLAADVVYAWLNPRVRHALAGA</sequence>
<keyword evidence="3" id="KW-1003">Cell membrane</keyword>
<dbReference type="AlphaFoldDB" id="A0A5B8REK6"/>
<dbReference type="Gene3D" id="1.10.3720.10">
    <property type="entry name" value="MetI-like"/>
    <property type="match status" value="1"/>
</dbReference>
<proteinExistence type="predicted"/>
<dbReference type="PANTHER" id="PTHR43163:SF6">
    <property type="entry name" value="DIPEPTIDE TRANSPORT SYSTEM PERMEASE PROTEIN DPPB-RELATED"/>
    <property type="match status" value="1"/>
</dbReference>
<reference evidence="9" key="1">
    <citation type="submission" date="2019-06" db="EMBL/GenBank/DDBJ databases">
        <authorList>
            <person name="Murdoch R.W."/>
            <person name="Fathepure B."/>
        </authorList>
    </citation>
    <scope>NUCLEOTIDE SEQUENCE</scope>
</reference>
<feature type="transmembrane region" description="Helical" evidence="7">
    <location>
        <begin position="281"/>
        <end position="307"/>
    </location>
</feature>
<protein>
    <submittedName>
        <fullName evidence="9">Glutathione transport system permease protein GsiC</fullName>
    </submittedName>
</protein>
<keyword evidence="6 7" id="KW-0472">Membrane</keyword>
<evidence type="ECO:0000256" key="2">
    <source>
        <dbReference type="ARBA" id="ARBA00022448"/>
    </source>
</evidence>
<evidence type="ECO:0000256" key="1">
    <source>
        <dbReference type="ARBA" id="ARBA00004651"/>
    </source>
</evidence>
<dbReference type="Pfam" id="PF00528">
    <property type="entry name" value="BPD_transp_1"/>
    <property type="match status" value="1"/>
</dbReference>
<dbReference type="PANTHER" id="PTHR43163">
    <property type="entry name" value="DIPEPTIDE TRANSPORT SYSTEM PERMEASE PROTEIN DPPB-RELATED"/>
    <property type="match status" value="1"/>
</dbReference>
<dbReference type="InterPro" id="IPR035906">
    <property type="entry name" value="MetI-like_sf"/>
</dbReference>
<keyword evidence="5 7" id="KW-1133">Transmembrane helix</keyword>
<keyword evidence="2" id="KW-0813">Transport</keyword>
<evidence type="ECO:0000256" key="5">
    <source>
        <dbReference type="ARBA" id="ARBA00022989"/>
    </source>
</evidence>
<dbReference type="InterPro" id="IPR000515">
    <property type="entry name" value="MetI-like"/>
</dbReference>
<dbReference type="PROSITE" id="PS50928">
    <property type="entry name" value="ABC_TM1"/>
    <property type="match status" value="1"/>
</dbReference>
<dbReference type="InterPro" id="IPR045621">
    <property type="entry name" value="BPD_transp_1_N"/>
</dbReference>
<name>A0A5B8REK6_9ZZZZ</name>
<feature type="domain" description="ABC transmembrane type-1" evidence="8">
    <location>
        <begin position="95"/>
        <end position="304"/>
    </location>
</feature>
<feature type="transmembrane region" description="Helical" evidence="7">
    <location>
        <begin position="99"/>
        <end position="119"/>
    </location>
</feature>
<dbReference type="CDD" id="cd06261">
    <property type="entry name" value="TM_PBP2"/>
    <property type="match status" value="1"/>
</dbReference>
<evidence type="ECO:0000313" key="9">
    <source>
        <dbReference type="EMBL" id="QEA05924.1"/>
    </source>
</evidence>
<feature type="transmembrane region" description="Helical" evidence="7">
    <location>
        <begin position="131"/>
        <end position="157"/>
    </location>
</feature>
<feature type="transmembrane region" description="Helical" evidence="7">
    <location>
        <begin position="177"/>
        <end position="197"/>
    </location>
</feature>
<keyword evidence="4 7" id="KW-0812">Transmembrane</keyword>
<evidence type="ECO:0000256" key="4">
    <source>
        <dbReference type="ARBA" id="ARBA00022692"/>
    </source>
</evidence>
<comment type="subcellular location">
    <subcellularLocation>
        <location evidence="1">Cell membrane</location>
        <topology evidence="1">Multi-pass membrane protein</topology>
    </subcellularLocation>
</comment>
<dbReference type="GO" id="GO:0005886">
    <property type="term" value="C:plasma membrane"/>
    <property type="evidence" value="ECO:0007669"/>
    <property type="project" value="UniProtKB-SubCell"/>
</dbReference>
<evidence type="ECO:0000256" key="3">
    <source>
        <dbReference type="ARBA" id="ARBA00022475"/>
    </source>
</evidence>
<dbReference type="EMBL" id="MN079117">
    <property type="protein sequence ID" value="QEA05924.1"/>
    <property type="molecule type" value="Genomic_DNA"/>
</dbReference>
<evidence type="ECO:0000256" key="6">
    <source>
        <dbReference type="ARBA" id="ARBA00023136"/>
    </source>
</evidence>
<dbReference type="Pfam" id="PF19300">
    <property type="entry name" value="BPD_transp_1_N"/>
    <property type="match status" value="1"/>
</dbReference>
<dbReference type="GO" id="GO:0055085">
    <property type="term" value="P:transmembrane transport"/>
    <property type="evidence" value="ECO:0007669"/>
    <property type="project" value="InterPro"/>
</dbReference>
<organism evidence="9">
    <name type="scientific">uncultured organism</name>
    <dbReference type="NCBI Taxonomy" id="155900"/>
    <lineage>
        <taxon>unclassified sequences</taxon>
        <taxon>environmental samples</taxon>
    </lineage>
</organism>
<evidence type="ECO:0000259" key="8">
    <source>
        <dbReference type="PROSITE" id="PS50928"/>
    </source>
</evidence>
<gene>
    <name evidence="9" type="primary">gsiC</name>
    <name evidence="9" type="ORF">KBTEX_02253</name>
</gene>
<dbReference type="SUPFAM" id="SSF161098">
    <property type="entry name" value="MetI-like"/>
    <property type="match status" value="1"/>
</dbReference>
<accession>A0A5B8REK6</accession>